<comment type="caution">
    <text evidence="2">The sequence shown here is derived from an EMBL/GenBank/DDBJ whole genome shotgun (WGS) entry which is preliminary data.</text>
</comment>
<accession>A0A1L7TRK2</accession>
<dbReference type="Proteomes" id="UP000184255">
    <property type="component" value="Unassembled WGS sequence"/>
</dbReference>
<dbReference type="GeneID" id="65081564"/>
<proteinExistence type="predicted"/>
<dbReference type="VEuPathDB" id="FungiDB:FMAN_02292"/>
<dbReference type="AlphaFoldDB" id="A0A1L7TRK2"/>
<feature type="compositionally biased region" description="Basic and acidic residues" evidence="1">
    <location>
        <begin position="31"/>
        <end position="45"/>
    </location>
</feature>
<keyword evidence="3" id="KW-1185">Reference proteome</keyword>
<evidence type="ECO:0000313" key="2">
    <source>
        <dbReference type="EMBL" id="CVK99452.1"/>
    </source>
</evidence>
<sequence length="95" mass="10923">MAESEPKSPPPSQTSTTEPTDKNPKPLSKKASKELEKQRERKRQENVNPNKVYTIDDLETWLANSDEWTDQDTLMALHKMAKALRKSATEIDLVW</sequence>
<organism evidence="2 3">
    <name type="scientific">Fusarium mangiferae</name>
    <name type="common">Mango malformation disease fungus</name>
    <dbReference type="NCBI Taxonomy" id="192010"/>
    <lineage>
        <taxon>Eukaryota</taxon>
        <taxon>Fungi</taxon>
        <taxon>Dikarya</taxon>
        <taxon>Ascomycota</taxon>
        <taxon>Pezizomycotina</taxon>
        <taxon>Sordariomycetes</taxon>
        <taxon>Hypocreomycetidae</taxon>
        <taxon>Hypocreales</taxon>
        <taxon>Nectriaceae</taxon>
        <taxon>Fusarium</taxon>
        <taxon>Fusarium fujikuroi species complex</taxon>
    </lineage>
</organism>
<evidence type="ECO:0000313" key="3">
    <source>
        <dbReference type="Proteomes" id="UP000184255"/>
    </source>
</evidence>
<dbReference type="EMBL" id="FCQH01000010">
    <property type="protein sequence ID" value="CVK99452.1"/>
    <property type="molecule type" value="Genomic_DNA"/>
</dbReference>
<protein>
    <submittedName>
        <fullName evidence="2">Uncharacterized protein</fullName>
    </submittedName>
</protein>
<dbReference type="RefSeq" id="XP_041685776.1">
    <property type="nucleotide sequence ID" value="XM_041835632.1"/>
</dbReference>
<reference evidence="3" key="1">
    <citation type="journal article" date="2016" name="Genome Biol. Evol.">
        <title>Comparative 'omics' of the Fusarium fujikuroi species complex highlights differences in genetic potential and metabolite synthesis.</title>
        <authorList>
            <person name="Niehaus E.-M."/>
            <person name="Muensterkoetter M."/>
            <person name="Proctor R.H."/>
            <person name="Brown D.W."/>
            <person name="Sharon A."/>
            <person name="Idan Y."/>
            <person name="Oren-Young L."/>
            <person name="Sieber C.M."/>
            <person name="Novak O."/>
            <person name="Pencik A."/>
            <person name="Tarkowska D."/>
            <person name="Hromadova K."/>
            <person name="Freeman S."/>
            <person name="Maymon M."/>
            <person name="Elazar M."/>
            <person name="Youssef S.A."/>
            <person name="El-Shabrawy E.S.M."/>
            <person name="Shalaby A.B.A."/>
            <person name="Houterman P."/>
            <person name="Brock N.L."/>
            <person name="Burkhardt I."/>
            <person name="Tsavkelova E.A."/>
            <person name="Dickschat J.S."/>
            <person name="Galuszka P."/>
            <person name="Gueldener U."/>
            <person name="Tudzynski B."/>
        </authorList>
    </citation>
    <scope>NUCLEOTIDE SEQUENCE [LARGE SCALE GENOMIC DNA]</scope>
    <source>
        <strain evidence="3">MRC7560</strain>
    </source>
</reference>
<evidence type="ECO:0000256" key="1">
    <source>
        <dbReference type="SAM" id="MobiDB-lite"/>
    </source>
</evidence>
<gene>
    <name evidence="2" type="ORF">FMAN_02292</name>
</gene>
<name>A0A1L7TRK2_FUSMA</name>
<feature type="region of interest" description="Disordered" evidence="1">
    <location>
        <begin position="1"/>
        <end position="50"/>
    </location>
</feature>